<dbReference type="Proteomes" id="UP000036923">
    <property type="component" value="Unassembled WGS sequence"/>
</dbReference>
<evidence type="ECO:0000313" key="2">
    <source>
        <dbReference type="EMBL" id="KNY27784.1"/>
    </source>
</evidence>
<dbReference type="Gene3D" id="3.90.1530.30">
    <property type="match status" value="1"/>
</dbReference>
<dbReference type="InterPro" id="IPR036086">
    <property type="entry name" value="ParB/Sulfiredoxin_sf"/>
</dbReference>
<protein>
    <submittedName>
        <fullName evidence="3">ParB domain protein nuclease</fullName>
    </submittedName>
</protein>
<dbReference type="AlphaFoldDB" id="A0A0L6JWQ4"/>
<dbReference type="EMBL" id="LGTC01000001">
    <property type="protein sequence ID" value="KNY30174.1"/>
    <property type="molecule type" value="Genomic_DNA"/>
</dbReference>
<feature type="domain" description="ParB-like N-terminal" evidence="1">
    <location>
        <begin position="35"/>
        <end position="130"/>
    </location>
</feature>
<evidence type="ECO:0000313" key="4">
    <source>
        <dbReference type="Proteomes" id="UP000036923"/>
    </source>
</evidence>
<dbReference type="OrthoDB" id="1662300at2"/>
<dbReference type="PATRIC" id="fig|398512.5.peg.3204"/>
<dbReference type="SMART" id="SM00470">
    <property type="entry name" value="ParB"/>
    <property type="match status" value="1"/>
</dbReference>
<reference evidence="3" key="1">
    <citation type="submission" date="2015-07" db="EMBL/GenBank/DDBJ databases">
        <title>MeaNS - Measles Nucleotide Surveillance Program.</title>
        <authorList>
            <person name="Tran T."/>
            <person name="Druce J."/>
        </authorList>
    </citation>
    <scope>NUCLEOTIDE SEQUENCE</scope>
    <source>
        <strain evidence="3">DSM 2933</strain>
    </source>
</reference>
<reference evidence="4" key="2">
    <citation type="submission" date="2015-07" db="EMBL/GenBank/DDBJ databases">
        <title>Near-Complete Genome Sequence of the Cellulolytic Bacterium Bacteroides (Pseudobacteroides) cellulosolvens ATCC 35603.</title>
        <authorList>
            <person name="Dassa B."/>
            <person name="Utturkar S.M."/>
            <person name="Klingeman D.M."/>
            <person name="Hurt R.A."/>
            <person name="Keller M."/>
            <person name="Xu J."/>
            <person name="Reddy Y.H.K."/>
            <person name="Borovok I."/>
            <person name="Grinberg I.R."/>
            <person name="Lamed R."/>
            <person name="Zhivin O."/>
            <person name="Bayer E.A."/>
            <person name="Brown S.D."/>
        </authorList>
    </citation>
    <scope>NUCLEOTIDE SEQUENCE [LARGE SCALE GENOMIC DNA]</scope>
    <source>
        <strain evidence="4">DSM 2933</strain>
    </source>
</reference>
<dbReference type="RefSeq" id="WP_036945877.1">
    <property type="nucleotide sequence ID" value="NZ_JQKC01000086.1"/>
</dbReference>
<dbReference type="GO" id="GO:0007059">
    <property type="term" value="P:chromosome segregation"/>
    <property type="evidence" value="ECO:0007669"/>
    <property type="project" value="TreeGrafter"/>
</dbReference>
<evidence type="ECO:0000313" key="3">
    <source>
        <dbReference type="EMBL" id="KNY30174.1"/>
    </source>
</evidence>
<proteinExistence type="predicted"/>
<dbReference type="eggNOG" id="COG1475">
    <property type="taxonomic scope" value="Bacteria"/>
</dbReference>
<dbReference type="Gene3D" id="1.10.10.2830">
    <property type="match status" value="1"/>
</dbReference>
<dbReference type="Pfam" id="PF02195">
    <property type="entry name" value="ParB_N"/>
    <property type="match status" value="1"/>
</dbReference>
<dbReference type="STRING" id="398512.Bccel_3055"/>
<dbReference type="SUPFAM" id="SSF109709">
    <property type="entry name" value="KorB DNA-binding domain-like"/>
    <property type="match status" value="1"/>
</dbReference>
<keyword evidence="4" id="KW-1185">Reference proteome</keyword>
<organism evidence="3 4">
    <name type="scientific">Pseudobacteroides cellulosolvens ATCC 35603 = DSM 2933</name>
    <dbReference type="NCBI Taxonomy" id="398512"/>
    <lineage>
        <taxon>Bacteria</taxon>
        <taxon>Bacillati</taxon>
        <taxon>Bacillota</taxon>
        <taxon>Clostridia</taxon>
        <taxon>Eubacteriales</taxon>
        <taxon>Oscillospiraceae</taxon>
        <taxon>Pseudobacteroides</taxon>
    </lineage>
</organism>
<dbReference type="CDD" id="cd16408">
    <property type="entry name" value="ParB_N_like"/>
    <property type="match status" value="1"/>
</dbReference>
<comment type="caution">
    <text evidence="3">The sequence shown here is derived from an EMBL/GenBank/DDBJ whole genome shotgun (WGS) entry which is preliminary data.</text>
</comment>
<dbReference type="InterPro" id="IPR003115">
    <property type="entry name" value="ParB_N"/>
</dbReference>
<gene>
    <name evidence="2" type="ORF">Bccel_3055</name>
    <name evidence="3" type="ORF">Bccel_5451</name>
</gene>
<name>A0A0L6JWQ4_9FIRM</name>
<sequence length="344" mass="38930">MVTRPTAKKVKSLDELLQAAEPASMPSKSGDNGILMIPFNKIRPYQNHPFRLYSDERLDDLVESIKSNGILMPMIVRRIESDENGYEYEMLAGHNRMNGAKLAGLTEGPCIVKDSLSDEEALMYVVETNVIQRSFTDMLPSEKAAVLALRHSKMFSQGKRNDIINELIRLENPEYKGSDETCSPLGNKLKSLDKVGIEYGLSRNTVARLLRVDKLIAGLKHRVDCDEISLRCAVDLSYLADTEQEEVEKVLSENEFKVDMKKTEMLRSYSANSKLNEKTTYQILSGEINRKPKSSSAPSIKIKHKVYSKFFSPDSKTSEIEKVVEEALELYFQTYPDRKEANTA</sequence>
<evidence type="ECO:0000259" key="1">
    <source>
        <dbReference type="SMART" id="SM00470"/>
    </source>
</evidence>
<dbReference type="GO" id="GO:0005694">
    <property type="term" value="C:chromosome"/>
    <property type="evidence" value="ECO:0007669"/>
    <property type="project" value="TreeGrafter"/>
</dbReference>
<dbReference type="PANTHER" id="PTHR33375">
    <property type="entry name" value="CHROMOSOME-PARTITIONING PROTEIN PARB-RELATED"/>
    <property type="match status" value="1"/>
</dbReference>
<dbReference type="InterPro" id="IPR050336">
    <property type="entry name" value="Chromosome_partition/occlusion"/>
</dbReference>
<accession>A0A0L6JWQ4</accession>
<dbReference type="SUPFAM" id="SSF110849">
    <property type="entry name" value="ParB/Sulfiredoxin"/>
    <property type="match status" value="1"/>
</dbReference>
<dbReference type="PANTHER" id="PTHR33375:SF1">
    <property type="entry name" value="CHROMOSOME-PARTITIONING PROTEIN PARB-RELATED"/>
    <property type="match status" value="1"/>
</dbReference>
<dbReference type="EMBL" id="LGTC01000001">
    <property type="protein sequence ID" value="KNY27784.1"/>
    <property type="molecule type" value="Genomic_DNA"/>
</dbReference>